<dbReference type="AlphaFoldDB" id="A0A8S3ZWY9"/>
<evidence type="ECO:0000313" key="6">
    <source>
        <dbReference type="Proteomes" id="UP000678393"/>
    </source>
</evidence>
<comment type="similarity">
    <text evidence="1">Belongs to the protein kinase superfamily. STE Ser/Thr protein kinase family. STE20 subfamily.</text>
</comment>
<dbReference type="InterPro" id="IPR011009">
    <property type="entry name" value="Kinase-like_dom_sf"/>
</dbReference>
<dbReference type="InterPro" id="IPR000719">
    <property type="entry name" value="Prot_kinase_dom"/>
</dbReference>
<keyword evidence="6" id="KW-1185">Reference proteome</keyword>
<gene>
    <name evidence="5" type="ORF">CUNI_LOCUS18130</name>
</gene>
<keyword evidence="2" id="KW-0547">Nucleotide-binding</keyword>
<organism evidence="5 6">
    <name type="scientific">Candidula unifasciata</name>
    <dbReference type="NCBI Taxonomy" id="100452"/>
    <lineage>
        <taxon>Eukaryota</taxon>
        <taxon>Metazoa</taxon>
        <taxon>Spiralia</taxon>
        <taxon>Lophotrochozoa</taxon>
        <taxon>Mollusca</taxon>
        <taxon>Gastropoda</taxon>
        <taxon>Heterobranchia</taxon>
        <taxon>Euthyneura</taxon>
        <taxon>Panpulmonata</taxon>
        <taxon>Eupulmonata</taxon>
        <taxon>Stylommatophora</taxon>
        <taxon>Helicina</taxon>
        <taxon>Helicoidea</taxon>
        <taxon>Geomitridae</taxon>
        <taxon>Candidula</taxon>
    </lineage>
</organism>
<keyword evidence="3" id="KW-0067">ATP-binding</keyword>
<accession>A0A8S3ZWY9</accession>
<dbReference type="InterPro" id="IPR050629">
    <property type="entry name" value="STE20/SPS1-PAK"/>
</dbReference>
<dbReference type="SUPFAM" id="SSF56112">
    <property type="entry name" value="Protein kinase-like (PK-like)"/>
    <property type="match status" value="1"/>
</dbReference>
<reference evidence="5" key="1">
    <citation type="submission" date="2021-04" db="EMBL/GenBank/DDBJ databases">
        <authorList>
            <consortium name="Molecular Ecology Group"/>
        </authorList>
    </citation>
    <scope>NUCLEOTIDE SEQUENCE</scope>
</reference>
<sequence length="229" mass="25785">ILEGLVFLHQNRIVHRNLSLENVLLTKQGAVKLSEYGVYYITDYGADVSFPIGLPRYLPPEVLCLGPVTVEDDTGHCLQPVSGPKADVWSFGIILLELILGRELWSGLSVREMLMKTIELIKTEMSPVDYLSQDPAVSKKLKGVSKEMLDVLRLCLSVTSSKRAQSEELIQHPLFNKMRETAVKFSDDHLSQRSMQEVYYLWRLAGGDLDTVLRKAGMSRTRTPVNLLP</sequence>
<dbReference type="PANTHER" id="PTHR48012:SF4">
    <property type="entry name" value="MITOGEN-ACTIVATED PROTEIN KINASE KINASE KINASE A"/>
    <property type="match status" value="1"/>
</dbReference>
<dbReference type="Proteomes" id="UP000678393">
    <property type="component" value="Unassembled WGS sequence"/>
</dbReference>
<dbReference type="Gene3D" id="1.10.510.10">
    <property type="entry name" value="Transferase(Phosphotransferase) domain 1"/>
    <property type="match status" value="1"/>
</dbReference>
<dbReference type="PANTHER" id="PTHR48012">
    <property type="entry name" value="STERILE20-LIKE KINASE, ISOFORM B-RELATED"/>
    <property type="match status" value="1"/>
</dbReference>
<dbReference type="GO" id="GO:0005524">
    <property type="term" value="F:ATP binding"/>
    <property type="evidence" value="ECO:0007669"/>
    <property type="project" value="UniProtKB-KW"/>
</dbReference>
<feature type="non-terminal residue" evidence="5">
    <location>
        <position position="229"/>
    </location>
</feature>
<name>A0A8S3ZWY9_9EUPU</name>
<evidence type="ECO:0000256" key="2">
    <source>
        <dbReference type="ARBA" id="ARBA00022741"/>
    </source>
</evidence>
<protein>
    <recommendedName>
        <fullName evidence="4">Protein kinase domain-containing protein</fullName>
    </recommendedName>
</protein>
<evidence type="ECO:0000259" key="4">
    <source>
        <dbReference type="PROSITE" id="PS50011"/>
    </source>
</evidence>
<dbReference type="PROSITE" id="PS50011">
    <property type="entry name" value="PROTEIN_KINASE_DOM"/>
    <property type="match status" value="1"/>
</dbReference>
<dbReference type="OrthoDB" id="1668230at2759"/>
<evidence type="ECO:0000313" key="5">
    <source>
        <dbReference type="EMBL" id="CAG5132572.1"/>
    </source>
</evidence>
<dbReference type="GO" id="GO:0005737">
    <property type="term" value="C:cytoplasm"/>
    <property type="evidence" value="ECO:0007669"/>
    <property type="project" value="TreeGrafter"/>
</dbReference>
<dbReference type="EMBL" id="CAJHNH020005479">
    <property type="protein sequence ID" value="CAG5132572.1"/>
    <property type="molecule type" value="Genomic_DNA"/>
</dbReference>
<feature type="non-terminal residue" evidence="5">
    <location>
        <position position="1"/>
    </location>
</feature>
<dbReference type="Pfam" id="PF00069">
    <property type="entry name" value="Pkinase"/>
    <property type="match status" value="1"/>
</dbReference>
<evidence type="ECO:0000256" key="1">
    <source>
        <dbReference type="ARBA" id="ARBA00008874"/>
    </source>
</evidence>
<comment type="caution">
    <text evidence="5">The sequence shown here is derived from an EMBL/GenBank/DDBJ whole genome shotgun (WGS) entry which is preliminary data.</text>
</comment>
<evidence type="ECO:0000256" key="3">
    <source>
        <dbReference type="ARBA" id="ARBA00022840"/>
    </source>
</evidence>
<dbReference type="GO" id="GO:0004674">
    <property type="term" value="F:protein serine/threonine kinase activity"/>
    <property type="evidence" value="ECO:0007669"/>
    <property type="project" value="TreeGrafter"/>
</dbReference>
<feature type="domain" description="Protein kinase" evidence="4">
    <location>
        <begin position="1"/>
        <end position="175"/>
    </location>
</feature>
<proteinExistence type="inferred from homology"/>
<dbReference type="SMART" id="SM00220">
    <property type="entry name" value="S_TKc"/>
    <property type="match status" value="1"/>
</dbReference>